<evidence type="ECO:0000256" key="1">
    <source>
        <dbReference type="ARBA" id="ARBA00022833"/>
    </source>
</evidence>
<dbReference type="Pfam" id="PF02585">
    <property type="entry name" value="PIG-L"/>
    <property type="match status" value="1"/>
</dbReference>
<gene>
    <name evidence="4" type="ORF">FB463_002769</name>
    <name evidence="3" type="ORF">FFA01_26080</name>
</gene>
<name>A0A7W3PK16_9MICO</name>
<dbReference type="SUPFAM" id="SSF102588">
    <property type="entry name" value="LmbE-like"/>
    <property type="match status" value="1"/>
</dbReference>
<dbReference type="AlphaFoldDB" id="A0A7W3PK16"/>
<dbReference type="InterPro" id="IPR024078">
    <property type="entry name" value="LmbE-like_dom_sf"/>
</dbReference>
<protein>
    <submittedName>
        <fullName evidence="4">LmbE family N-acetylglucosaminyl deacetylase</fullName>
    </submittedName>
</protein>
<keyword evidence="1" id="KW-0862">Zinc</keyword>
<dbReference type="CDD" id="cd02440">
    <property type="entry name" value="AdoMet_MTases"/>
    <property type="match status" value="1"/>
</dbReference>
<reference evidence="4 6" key="2">
    <citation type="submission" date="2020-07" db="EMBL/GenBank/DDBJ databases">
        <title>Sequencing the genomes of 1000 actinobacteria strains.</title>
        <authorList>
            <person name="Klenk H.-P."/>
        </authorList>
    </citation>
    <scope>NUCLEOTIDE SEQUENCE [LARGE SCALE GENOMIC DNA]</scope>
    <source>
        <strain evidence="4 6">DSM 10309</strain>
    </source>
</reference>
<evidence type="ECO:0000313" key="3">
    <source>
        <dbReference type="EMBL" id="GEK84299.1"/>
    </source>
</evidence>
<evidence type="ECO:0000313" key="6">
    <source>
        <dbReference type="Proteomes" id="UP000522688"/>
    </source>
</evidence>
<dbReference type="Proteomes" id="UP000321154">
    <property type="component" value="Unassembled WGS sequence"/>
</dbReference>
<dbReference type="InterPro" id="IPR003737">
    <property type="entry name" value="GlcNAc_PI_deacetylase-related"/>
</dbReference>
<dbReference type="OrthoDB" id="116799at2"/>
<dbReference type="EMBL" id="BJUV01000032">
    <property type="protein sequence ID" value="GEK84299.1"/>
    <property type="molecule type" value="Genomic_DNA"/>
</dbReference>
<dbReference type="PANTHER" id="PTHR12993:SF29">
    <property type="entry name" value="BLR3841 PROTEIN"/>
    <property type="match status" value="1"/>
</dbReference>
<dbReference type="SUPFAM" id="SSF53335">
    <property type="entry name" value="S-adenosyl-L-methionine-dependent methyltransferases"/>
    <property type="match status" value="1"/>
</dbReference>
<sequence length="466" mass="49828">MVRFDARDPAEPVAAWSDDGRLTALPADPRLLGDPGPVLVLAAHADDETLGAGGLIALASRAGRAVTVVVVSDGAASHPGSSTTSTDALRVERAAEARAALDELGAGIELVLLGVADGGLQEARADLRSRLASIVAERRPTLVLAPWRGDGHRDHRVLGEIAADLVGPGADADGGAGSAPALFEYPIWLWHWGAPEHPDVPWGDLVRVELDAPARDAAARALDRYASQVRPLSGSAGDEAVLRPDFLVHFARDAEYLVRRAPAPAPDRPAAARFDETHARRADPWGVTTRWYERRKRALTLASLPDETYGSVLEIGCSIGVVTAELAHRADAVLALDVSEVAVGHARARLADRPHVRVERADVTRGLPTDGPVDLVLLSEVGYYLDADQFERLLDEVERVLAPAGTVVACHWRHGADDFRQSADDVHAALARRPGLSSLVHHVEADFVLDVRSRDPRSVADRTGLR</sequence>
<dbReference type="Proteomes" id="UP000522688">
    <property type="component" value="Unassembled WGS sequence"/>
</dbReference>
<evidence type="ECO:0000313" key="4">
    <source>
        <dbReference type="EMBL" id="MBA8814496.1"/>
    </source>
</evidence>
<dbReference type="Gene3D" id="3.40.50.10320">
    <property type="entry name" value="LmbE-like"/>
    <property type="match status" value="1"/>
</dbReference>
<dbReference type="InterPro" id="IPR029063">
    <property type="entry name" value="SAM-dependent_MTases_sf"/>
</dbReference>
<proteinExistence type="predicted"/>
<organism evidence="4 6">
    <name type="scientific">Frigoribacterium faeni</name>
    <dbReference type="NCBI Taxonomy" id="145483"/>
    <lineage>
        <taxon>Bacteria</taxon>
        <taxon>Bacillati</taxon>
        <taxon>Actinomycetota</taxon>
        <taxon>Actinomycetes</taxon>
        <taxon>Micrococcales</taxon>
        <taxon>Microbacteriaceae</taxon>
        <taxon>Frigoribacterium</taxon>
    </lineage>
</organism>
<dbReference type="GO" id="GO:0016811">
    <property type="term" value="F:hydrolase activity, acting on carbon-nitrogen (but not peptide) bonds, in linear amides"/>
    <property type="evidence" value="ECO:0007669"/>
    <property type="project" value="TreeGrafter"/>
</dbReference>
<dbReference type="EMBL" id="JACGWW010000005">
    <property type="protein sequence ID" value="MBA8814496.1"/>
    <property type="molecule type" value="Genomic_DNA"/>
</dbReference>
<comment type="caution">
    <text evidence="4">The sequence shown here is derived from an EMBL/GenBank/DDBJ whole genome shotgun (WGS) entry which is preliminary data.</text>
</comment>
<keyword evidence="5" id="KW-1185">Reference proteome</keyword>
<dbReference type="Gene3D" id="3.40.50.150">
    <property type="entry name" value="Vaccinia Virus protein VP39"/>
    <property type="match status" value="1"/>
</dbReference>
<feature type="domain" description="Methyltransferase" evidence="2">
    <location>
        <begin position="312"/>
        <end position="405"/>
    </location>
</feature>
<accession>A0A7W3PK16</accession>
<evidence type="ECO:0000259" key="2">
    <source>
        <dbReference type="Pfam" id="PF13649"/>
    </source>
</evidence>
<evidence type="ECO:0000313" key="5">
    <source>
        <dbReference type="Proteomes" id="UP000321154"/>
    </source>
</evidence>
<dbReference type="Pfam" id="PF13649">
    <property type="entry name" value="Methyltransf_25"/>
    <property type="match status" value="1"/>
</dbReference>
<dbReference type="RefSeq" id="WP_146856625.1">
    <property type="nucleotide sequence ID" value="NZ_BAAAHR010000004.1"/>
</dbReference>
<dbReference type="PANTHER" id="PTHR12993">
    <property type="entry name" value="N-ACETYLGLUCOSAMINYL-PHOSPHATIDYLINOSITOL DE-N-ACETYLASE-RELATED"/>
    <property type="match status" value="1"/>
</dbReference>
<dbReference type="InterPro" id="IPR041698">
    <property type="entry name" value="Methyltransf_25"/>
</dbReference>
<dbReference type="GO" id="GO:0016137">
    <property type="term" value="P:glycoside metabolic process"/>
    <property type="evidence" value="ECO:0007669"/>
    <property type="project" value="UniProtKB-ARBA"/>
</dbReference>
<reference evidence="3 5" key="1">
    <citation type="submission" date="2019-07" db="EMBL/GenBank/DDBJ databases">
        <title>Whole genome shotgun sequence of Frigoribacterium faeni NBRC 103066.</title>
        <authorList>
            <person name="Hosoyama A."/>
            <person name="Uohara A."/>
            <person name="Ohji S."/>
            <person name="Ichikawa N."/>
        </authorList>
    </citation>
    <scope>NUCLEOTIDE SEQUENCE [LARGE SCALE GENOMIC DNA]</scope>
    <source>
        <strain evidence="3 5">NBRC 103066</strain>
    </source>
</reference>